<dbReference type="EMBL" id="JAHBOM010000003">
    <property type="protein sequence ID" value="MBU8822331.1"/>
    <property type="molecule type" value="Genomic_DNA"/>
</dbReference>
<dbReference type="PANTHER" id="PTHR39515:SF2">
    <property type="entry name" value="HTH-TYPE TRANSCRIPTIONAL REGULATOR RV0880"/>
    <property type="match status" value="1"/>
</dbReference>
<name>A0ABS6HI30_MYCGD</name>
<dbReference type="PROSITE" id="PS50995">
    <property type="entry name" value="HTH_MARR_2"/>
    <property type="match status" value="1"/>
</dbReference>
<dbReference type="SMART" id="SM00347">
    <property type="entry name" value="HTH_MARR"/>
    <property type="match status" value="1"/>
</dbReference>
<dbReference type="Gene3D" id="1.10.10.10">
    <property type="entry name" value="Winged helix-like DNA-binding domain superfamily/Winged helix DNA-binding domain"/>
    <property type="match status" value="1"/>
</dbReference>
<dbReference type="SUPFAM" id="SSF46785">
    <property type="entry name" value="Winged helix' DNA-binding domain"/>
    <property type="match status" value="1"/>
</dbReference>
<dbReference type="Proteomes" id="UP000696413">
    <property type="component" value="Unassembled WGS sequence"/>
</dbReference>
<keyword evidence="3" id="KW-0804">Transcription</keyword>
<dbReference type="InterPro" id="IPR036390">
    <property type="entry name" value="WH_DNA-bd_sf"/>
</dbReference>
<evidence type="ECO:0000256" key="2">
    <source>
        <dbReference type="ARBA" id="ARBA00023125"/>
    </source>
</evidence>
<dbReference type="InterPro" id="IPR023187">
    <property type="entry name" value="Tscrpt_reg_MarR-type_CS"/>
</dbReference>
<evidence type="ECO:0000259" key="4">
    <source>
        <dbReference type="PROSITE" id="PS50995"/>
    </source>
</evidence>
<comment type="caution">
    <text evidence="5">The sequence shown here is derived from an EMBL/GenBank/DDBJ whole genome shotgun (WGS) entry which is preliminary data.</text>
</comment>
<proteinExistence type="predicted"/>
<dbReference type="PANTHER" id="PTHR39515">
    <property type="entry name" value="CONSERVED PROTEIN"/>
    <property type="match status" value="1"/>
</dbReference>
<dbReference type="Pfam" id="PF12802">
    <property type="entry name" value="MarR_2"/>
    <property type="match status" value="1"/>
</dbReference>
<protein>
    <submittedName>
        <fullName evidence="5">MarR family transcriptional regulator</fullName>
    </submittedName>
</protein>
<keyword evidence="1" id="KW-0805">Transcription regulation</keyword>
<evidence type="ECO:0000256" key="1">
    <source>
        <dbReference type="ARBA" id="ARBA00023015"/>
    </source>
</evidence>
<evidence type="ECO:0000313" key="5">
    <source>
        <dbReference type="EMBL" id="MBU8822331.1"/>
    </source>
</evidence>
<evidence type="ECO:0000256" key="3">
    <source>
        <dbReference type="ARBA" id="ARBA00023163"/>
    </source>
</evidence>
<dbReference type="PROSITE" id="PS01117">
    <property type="entry name" value="HTH_MARR_1"/>
    <property type="match status" value="1"/>
</dbReference>
<dbReference type="InterPro" id="IPR052526">
    <property type="entry name" value="HTH-type_Bedaq_tolerance"/>
</dbReference>
<feature type="domain" description="HTH marR-type" evidence="4">
    <location>
        <begin position="1"/>
        <end position="137"/>
    </location>
</feature>
<keyword evidence="6" id="KW-1185">Reference proteome</keyword>
<keyword evidence="2" id="KW-0238">DNA-binding</keyword>
<dbReference type="InterPro" id="IPR000835">
    <property type="entry name" value="HTH_MarR-typ"/>
</dbReference>
<evidence type="ECO:0000313" key="6">
    <source>
        <dbReference type="Proteomes" id="UP000696413"/>
    </source>
</evidence>
<reference evidence="5 6" key="1">
    <citation type="submission" date="2021-05" db="EMBL/GenBank/DDBJ databases">
        <title>Draft Genome Sequences of Clinical Respiratory Isolates of Mycobacterium goodii Recovered in Ireland.</title>
        <authorList>
            <person name="Flanagan P.R."/>
            <person name="Mok S."/>
            <person name="Roycroft E."/>
            <person name="Rogers T.R."/>
            <person name="Fitzgibbon M."/>
        </authorList>
    </citation>
    <scope>NUCLEOTIDE SEQUENCE [LARGE SCALE GENOMIC DNA]</scope>
    <source>
        <strain evidence="5 6">14IE55</strain>
    </source>
</reference>
<organism evidence="5 6">
    <name type="scientific">Mycolicibacterium goodii</name>
    <name type="common">Mycobacterium goodii</name>
    <dbReference type="NCBI Taxonomy" id="134601"/>
    <lineage>
        <taxon>Bacteria</taxon>
        <taxon>Bacillati</taxon>
        <taxon>Actinomycetota</taxon>
        <taxon>Actinomycetes</taxon>
        <taxon>Mycobacteriales</taxon>
        <taxon>Mycobacteriaceae</taxon>
        <taxon>Mycolicibacterium</taxon>
    </lineage>
</organism>
<sequence>MIAESLRVVVWALRRYGERQSGLTPLPQSELEVLRTIGDNAGCTVSEVARLLSLQPSNVSTTVRHLIARDLVVRVVNPDDRRSAQLHLSETAKRHKQMITDAWVTALERQLETMTDHEVDVLVEAAPLLRRLTEIADMR</sequence>
<accession>A0ABS6HI30</accession>
<dbReference type="InterPro" id="IPR036388">
    <property type="entry name" value="WH-like_DNA-bd_sf"/>
</dbReference>
<gene>
    <name evidence="5" type="ORF">KL859_05490</name>
</gene>